<dbReference type="Gene3D" id="1.20.1250.20">
    <property type="entry name" value="MFS general substrate transporter like domains"/>
    <property type="match status" value="1"/>
</dbReference>
<evidence type="ECO:0000256" key="4">
    <source>
        <dbReference type="ARBA" id="ARBA00023136"/>
    </source>
</evidence>
<dbReference type="EMBL" id="CACVKT020006041">
    <property type="protein sequence ID" value="CAC5399467.1"/>
    <property type="molecule type" value="Genomic_DNA"/>
</dbReference>
<dbReference type="InterPro" id="IPR036259">
    <property type="entry name" value="MFS_trans_sf"/>
</dbReference>
<dbReference type="SUPFAM" id="SSF103473">
    <property type="entry name" value="MFS general substrate transporter"/>
    <property type="match status" value="1"/>
</dbReference>
<dbReference type="Pfam" id="PF00083">
    <property type="entry name" value="Sugar_tr"/>
    <property type="match status" value="1"/>
</dbReference>
<dbReference type="Proteomes" id="UP000507470">
    <property type="component" value="Unassembled WGS sequence"/>
</dbReference>
<dbReference type="InterPro" id="IPR005828">
    <property type="entry name" value="MFS_sugar_transport-like"/>
</dbReference>
<keyword evidence="3 5" id="KW-1133">Transmembrane helix</keyword>
<dbReference type="CDD" id="cd17317">
    <property type="entry name" value="MFS_SLC22"/>
    <property type="match status" value="1"/>
</dbReference>
<feature type="transmembrane region" description="Helical" evidence="5">
    <location>
        <begin position="193"/>
        <end position="210"/>
    </location>
</feature>
<keyword evidence="8" id="KW-1185">Reference proteome</keyword>
<gene>
    <name evidence="7" type="ORF">MCOR_33730</name>
</gene>
<reference evidence="7 8" key="1">
    <citation type="submission" date="2020-06" db="EMBL/GenBank/DDBJ databases">
        <authorList>
            <person name="Li R."/>
            <person name="Bekaert M."/>
        </authorList>
    </citation>
    <scope>NUCLEOTIDE SEQUENCE [LARGE SCALE GENOMIC DNA]</scope>
    <source>
        <strain evidence="8">wild</strain>
    </source>
</reference>
<evidence type="ECO:0000256" key="1">
    <source>
        <dbReference type="ARBA" id="ARBA00004141"/>
    </source>
</evidence>
<feature type="transmembrane region" description="Helical" evidence="5">
    <location>
        <begin position="326"/>
        <end position="343"/>
    </location>
</feature>
<dbReference type="GO" id="GO:0016020">
    <property type="term" value="C:membrane"/>
    <property type="evidence" value="ECO:0007669"/>
    <property type="project" value="UniProtKB-SubCell"/>
</dbReference>
<dbReference type="PROSITE" id="PS51257">
    <property type="entry name" value="PROKAR_LIPOPROTEIN"/>
    <property type="match status" value="1"/>
</dbReference>
<feature type="transmembrane region" description="Helical" evidence="5">
    <location>
        <begin position="355"/>
        <end position="373"/>
    </location>
</feature>
<proteinExistence type="predicted"/>
<evidence type="ECO:0000256" key="2">
    <source>
        <dbReference type="ARBA" id="ARBA00022692"/>
    </source>
</evidence>
<comment type="subcellular location">
    <subcellularLocation>
        <location evidence="1">Membrane</location>
        <topology evidence="1">Multi-pass membrane protein</topology>
    </subcellularLocation>
</comment>
<evidence type="ECO:0000313" key="7">
    <source>
        <dbReference type="EMBL" id="CAC5399467.1"/>
    </source>
</evidence>
<feature type="transmembrane region" description="Helical" evidence="5">
    <location>
        <begin position="161"/>
        <end position="187"/>
    </location>
</feature>
<keyword evidence="2 5" id="KW-0812">Transmembrane</keyword>
<feature type="transmembrane region" description="Helical" evidence="5">
    <location>
        <begin position="244"/>
        <end position="264"/>
    </location>
</feature>
<dbReference type="GO" id="GO:0022857">
    <property type="term" value="F:transmembrane transporter activity"/>
    <property type="evidence" value="ECO:0007669"/>
    <property type="project" value="InterPro"/>
</dbReference>
<name>A0A6J8CVN6_MYTCO</name>
<feature type="transmembrane region" description="Helical" evidence="5">
    <location>
        <begin position="449"/>
        <end position="468"/>
    </location>
</feature>
<feature type="transmembrane region" description="Helical" evidence="5">
    <location>
        <begin position="217"/>
        <end position="238"/>
    </location>
</feature>
<dbReference type="InterPro" id="IPR020846">
    <property type="entry name" value="MFS_dom"/>
</dbReference>
<dbReference type="PROSITE" id="PS50850">
    <property type="entry name" value="MFS"/>
    <property type="match status" value="1"/>
</dbReference>
<evidence type="ECO:0000313" key="8">
    <source>
        <dbReference type="Proteomes" id="UP000507470"/>
    </source>
</evidence>
<evidence type="ECO:0000259" key="6">
    <source>
        <dbReference type="PROSITE" id="PS50850"/>
    </source>
</evidence>
<organism evidence="7 8">
    <name type="scientific">Mytilus coruscus</name>
    <name type="common">Sea mussel</name>
    <dbReference type="NCBI Taxonomy" id="42192"/>
    <lineage>
        <taxon>Eukaryota</taxon>
        <taxon>Metazoa</taxon>
        <taxon>Spiralia</taxon>
        <taxon>Lophotrochozoa</taxon>
        <taxon>Mollusca</taxon>
        <taxon>Bivalvia</taxon>
        <taxon>Autobranchia</taxon>
        <taxon>Pteriomorphia</taxon>
        <taxon>Mytilida</taxon>
        <taxon>Mytiloidea</taxon>
        <taxon>Mytilidae</taxon>
        <taxon>Mytilinae</taxon>
        <taxon>Mytilus</taxon>
    </lineage>
</organism>
<dbReference type="AlphaFoldDB" id="A0A6J8CVN6"/>
<feature type="transmembrane region" description="Helical" evidence="5">
    <location>
        <begin position="414"/>
        <end position="437"/>
    </location>
</feature>
<evidence type="ECO:0000256" key="3">
    <source>
        <dbReference type="ARBA" id="ARBA00022989"/>
    </source>
</evidence>
<sequence length="557" mass="62702">MKFDDILKHIGEFGYYQKRLYLLLCLPAISTGCYMMMLVFVMHAPDHRCQIPGLNNDTYQVQNNEHASIINKTIPPSHDEIHKYDRCHYYQYRNNTRDMVKCSKWVYDTNTFHETFTSKMNFVCDDAIKTSHAQMIFYGGVLVGDVSFGILSDKIGRKKTFLLSTIITLVMAVCVAFSSSFLVFVILEFMIGAAHHGGFMICCVMSLEYVGPSKRVLTGIPIHIFFAFGIMYIALMGYLLRNWFYVQLAVGAPFVVFLFYWWMIPESSRWLLSQGKYDDAEKIIQRIAKVNKKKIPSRIIDEKTLDTPKTANVYHLFSTLEMTKRTIILLWNWIVIAMVYYGVTMHTGGNIGGNFYLNFFILAIVEVPAKLLVMATLNRAGRKKIHCFCMVVGGVACLCTIFTVLYGGDELQPLTLTLAIIGKMGSAAAFGIIYVYSMELYPTVVRNSGMGLSSCIARIGGMVAPYVAQSGNIVGGKLGQALPLVIFGGCSVSAGLLCLILPETLNRKLPETVREAKDFTKKLDLDDIDKEKPTQKEYLSNTEKEKAKVKEIYTVSS</sequence>
<feature type="transmembrane region" description="Helical" evidence="5">
    <location>
        <begin position="480"/>
        <end position="501"/>
    </location>
</feature>
<feature type="domain" description="Major facilitator superfamily (MFS) profile" evidence="6">
    <location>
        <begin position="20"/>
        <end position="506"/>
    </location>
</feature>
<dbReference type="OrthoDB" id="10021984at2759"/>
<accession>A0A6J8CVN6</accession>
<dbReference type="PANTHER" id="PTHR24064">
    <property type="entry name" value="SOLUTE CARRIER FAMILY 22 MEMBER"/>
    <property type="match status" value="1"/>
</dbReference>
<evidence type="ECO:0000256" key="5">
    <source>
        <dbReference type="SAM" id="Phobius"/>
    </source>
</evidence>
<feature type="transmembrane region" description="Helical" evidence="5">
    <location>
        <begin position="20"/>
        <end position="41"/>
    </location>
</feature>
<protein>
    <submittedName>
        <fullName evidence="7">SLC22A4_5</fullName>
    </submittedName>
</protein>
<keyword evidence="4 5" id="KW-0472">Membrane</keyword>
<feature type="transmembrane region" description="Helical" evidence="5">
    <location>
        <begin position="385"/>
        <end position="408"/>
    </location>
</feature>